<evidence type="ECO:0000256" key="1">
    <source>
        <dbReference type="SAM" id="Phobius"/>
    </source>
</evidence>
<dbReference type="InterPro" id="IPR039535">
    <property type="entry name" value="ASST-like"/>
</dbReference>
<keyword evidence="1" id="KW-0472">Membrane</keyword>
<feature type="transmembrane region" description="Helical" evidence="1">
    <location>
        <begin position="546"/>
        <end position="567"/>
    </location>
</feature>
<dbReference type="Proteomes" id="UP000215289">
    <property type="component" value="Unassembled WGS sequence"/>
</dbReference>
<keyword evidence="3" id="KW-1185">Reference proteome</keyword>
<dbReference type="EMBL" id="NIDN02000204">
    <property type="protein sequence ID" value="RLL94458.1"/>
    <property type="molecule type" value="Genomic_DNA"/>
</dbReference>
<protein>
    <recommendedName>
        <fullName evidence="4">ASST-domain-containing protein</fullName>
    </recommendedName>
</protein>
<evidence type="ECO:0008006" key="4">
    <source>
        <dbReference type="Google" id="ProtNLM"/>
    </source>
</evidence>
<sequence>MYPPNMLPSRRSTHYPWFAVATAFTFVQADRGPYFQSSRFEHGDLGQWPTESYRSTGLMGPMLNYVEFNPQCKDGQYTLIAPRGMAVPHSGPMIIDQDGHLVWTKHYGQTYNVNVYSYKGHDYLTFWVGNDGIVGHGDGTYYMLDSAYEEAYTVRGANGLPADLHEFHITGDETALFTVYDVVPADLRSAGGPEKGWIWDGTFQEVDIETGQLLFQWRASEHFNFTDSYRGREGNGDAEDRPWDFFHINSVDKDAKGNFLVSSRYMSCLTYIDGRTGDIIWRLGGKHNDFQDLSAGAATNFTWQHHARFRDNGTAITLFDNASRGEGAPRLTSRGLYLDIDTQQMTAKVRHEYWNPHPISSESQGSVQLLDSGNVLLGYGSNAAWTEYSIAGAVLCHVHFGPESAFGAANILSYRVFKHAWTGRPRTNPDLALYRYEAAVSWNGATEVATWVLQGSDTQLDLDDDDDDDSTTFLTAVPKSGFETIIPIPAQTTQRSLRVRGLNATGQILGATVWLHWDPASEEVLLGPGDRDSDSDDATSSAAVRAFMFFAAVVFFAVVLAMCAWSVRRRFAARAADREPGFHKVDDFAGAEHEHDLSDGEFGDVELSLLGAGRVLSHSHSASGRELFDDDDE</sequence>
<dbReference type="PANTHER" id="PTHR35340">
    <property type="entry name" value="PQQ ENZYME REPEAT PROTEIN-RELATED"/>
    <property type="match status" value="1"/>
</dbReference>
<dbReference type="InterPro" id="IPR053143">
    <property type="entry name" value="Arylsulfate_ST"/>
</dbReference>
<evidence type="ECO:0000313" key="2">
    <source>
        <dbReference type="EMBL" id="RLL94458.1"/>
    </source>
</evidence>
<proteinExistence type="predicted"/>
<reference evidence="2 3" key="1">
    <citation type="submission" date="2018-08" db="EMBL/GenBank/DDBJ databases">
        <title>Draft genome sequences of two Aspergillus turcosus clinical strains isolated from bronchoalveolar lavage fluid: one azole-susceptible and the other azole-resistant.</title>
        <authorList>
            <person name="Parent-Michaud M."/>
            <person name="Dufresne P.J."/>
            <person name="Fournier E."/>
            <person name="Martineau C."/>
            <person name="Moreira S."/>
            <person name="Perkins V."/>
            <person name="De Repentigny L."/>
            <person name="Dufresne S.F."/>
        </authorList>
    </citation>
    <scope>NUCLEOTIDE SEQUENCE [LARGE SCALE GENOMIC DNA]</scope>
    <source>
        <strain evidence="2">HMR AF 1038</strain>
    </source>
</reference>
<dbReference type="Pfam" id="PF14269">
    <property type="entry name" value="Arylsulfotran_2"/>
    <property type="match status" value="1"/>
</dbReference>
<keyword evidence="1" id="KW-0812">Transmembrane</keyword>
<dbReference type="STRING" id="1245748.A0A3R7J131"/>
<name>A0A3R7J131_9EURO</name>
<comment type="caution">
    <text evidence="2">The sequence shown here is derived from an EMBL/GenBank/DDBJ whole genome shotgun (WGS) entry which is preliminary data.</text>
</comment>
<gene>
    <name evidence="2" type="ORF">CFD26_104004</name>
</gene>
<dbReference type="OrthoDB" id="5427350at2759"/>
<keyword evidence="1" id="KW-1133">Transmembrane helix</keyword>
<dbReference type="PANTHER" id="PTHR35340:SF5">
    <property type="entry name" value="ASST-DOMAIN-CONTAINING PROTEIN"/>
    <property type="match status" value="1"/>
</dbReference>
<evidence type="ECO:0000313" key="3">
    <source>
        <dbReference type="Proteomes" id="UP000215289"/>
    </source>
</evidence>
<organism evidence="2 3">
    <name type="scientific">Aspergillus turcosus</name>
    <dbReference type="NCBI Taxonomy" id="1245748"/>
    <lineage>
        <taxon>Eukaryota</taxon>
        <taxon>Fungi</taxon>
        <taxon>Dikarya</taxon>
        <taxon>Ascomycota</taxon>
        <taxon>Pezizomycotina</taxon>
        <taxon>Eurotiomycetes</taxon>
        <taxon>Eurotiomycetidae</taxon>
        <taxon>Eurotiales</taxon>
        <taxon>Aspergillaceae</taxon>
        <taxon>Aspergillus</taxon>
        <taxon>Aspergillus subgen. Fumigati</taxon>
    </lineage>
</organism>
<accession>A0A3R7J131</accession>
<dbReference type="AlphaFoldDB" id="A0A3R7J131"/>